<gene>
    <name evidence="7" type="ORF">FA15DRAFT_759368</name>
</gene>
<feature type="compositionally biased region" description="Polar residues" evidence="5">
    <location>
        <begin position="261"/>
        <end position="287"/>
    </location>
</feature>
<feature type="compositionally biased region" description="Polar residues" evidence="5">
    <location>
        <begin position="225"/>
        <end position="239"/>
    </location>
</feature>
<accession>A0A5C3KKH8</accession>
<evidence type="ECO:0000256" key="5">
    <source>
        <dbReference type="SAM" id="MobiDB-lite"/>
    </source>
</evidence>
<dbReference type="GO" id="GO:0005634">
    <property type="term" value="C:nucleus"/>
    <property type="evidence" value="ECO:0007669"/>
    <property type="project" value="UniProtKB-SubCell"/>
</dbReference>
<dbReference type="Pfam" id="PF07524">
    <property type="entry name" value="Bromo_TP"/>
    <property type="match status" value="1"/>
</dbReference>
<dbReference type="SUPFAM" id="SSF47113">
    <property type="entry name" value="Histone-fold"/>
    <property type="match status" value="1"/>
</dbReference>
<reference evidence="7 8" key="1">
    <citation type="journal article" date="2019" name="Nat. Ecol. Evol.">
        <title>Megaphylogeny resolves global patterns of mushroom evolution.</title>
        <authorList>
            <person name="Varga T."/>
            <person name="Krizsan K."/>
            <person name="Foldi C."/>
            <person name="Dima B."/>
            <person name="Sanchez-Garcia M."/>
            <person name="Sanchez-Ramirez S."/>
            <person name="Szollosi G.J."/>
            <person name="Szarkandi J.G."/>
            <person name="Papp V."/>
            <person name="Albert L."/>
            <person name="Andreopoulos W."/>
            <person name="Angelini C."/>
            <person name="Antonin V."/>
            <person name="Barry K.W."/>
            <person name="Bougher N.L."/>
            <person name="Buchanan P."/>
            <person name="Buyck B."/>
            <person name="Bense V."/>
            <person name="Catcheside P."/>
            <person name="Chovatia M."/>
            <person name="Cooper J."/>
            <person name="Damon W."/>
            <person name="Desjardin D."/>
            <person name="Finy P."/>
            <person name="Geml J."/>
            <person name="Haridas S."/>
            <person name="Hughes K."/>
            <person name="Justo A."/>
            <person name="Karasinski D."/>
            <person name="Kautmanova I."/>
            <person name="Kiss B."/>
            <person name="Kocsube S."/>
            <person name="Kotiranta H."/>
            <person name="LaButti K.M."/>
            <person name="Lechner B.E."/>
            <person name="Liimatainen K."/>
            <person name="Lipzen A."/>
            <person name="Lukacs Z."/>
            <person name="Mihaltcheva S."/>
            <person name="Morgado L.N."/>
            <person name="Niskanen T."/>
            <person name="Noordeloos M.E."/>
            <person name="Ohm R.A."/>
            <person name="Ortiz-Santana B."/>
            <person name="Ovrebo C."/>
            <person name="Racz N."/>
            <person name="Riley R."/>
            <person name="Savchenko A."/>
            <person name="Shiryaev A."/>
            <person name="Soop K."/>
            <person name="Spirin V."/>
            <person name="Szebenyi C."/>
            <person name="Tomsovsky M."/>
            <person name="Tulloss R.E."/>
            <person name="Uehling J."/>
            <person name="Grigoriev I.V."/>
            <person name="Vagvolgyi C."/>
            <person name="Papp T."/>
            <person name="Martin F.M."/>
            <person name="Miettinen O."/>
            <person name="Hibbett D.S."/>
            <person name="Nagy L.G."/>
        </authorList>
    </citation>
    <scope>NUCLEOTIDE SEQUENCE [LARGE SCALE GENOMIC DNA]</scope>
    <source>
        <strain evidence="7 8">CBS 121175</strain>
    </source>
</reference>
<evidence type="ECO:0000256" key="4">
    <source>
        <dbReference type="ARBA" id="ARBA00023242"/>
    </source>
</evidence>
<dbReference type="STRING" id="230819.A0A5C3KKH8"/>
<evidence type="ECO:0000313" key="8">
    <source>
        <dbReference type="Proteomes" id="UP000307440"/>
    </source>
</evidence>
<evidence type="ECO:0000256" key="1">
    <source>
        <dbReference type="ARBA" id="ARBA00004123"/>
    </source>
</evidence>
<feature type="region of interest" description="Disordered" evidence="5">
    <location>
        <begin position="484"/>
        <end position="515"/>
    </location>
</feature>
<dbReference type="GO" id="GO:0046982">
    <property type="term" value="F:protein heterodimerization activity"/>
    <property type="evidence" value="ECO:0007669"/>
    <property type="project" value="InterPro"/>
</dbReference>
<proteinExistence type="predicted"/>
<name>A0A5C3KKH8_COPMA</name>
<dbReference type="AlphaFoldDB" id="A0A5C3KKH8"/>
<evidence type="ECO:0000256" key="3">
    <source>
        <dbReference type="ARBA" id="ARBA00023163"/>
    </source>
</evidence>
<dbReference type="CDD" id="cd00076">
    <property type="entry name" value="HFD_SF"/>
    <property type="match status" value="1"/>
</dbReference>
<dbReference type="EMBL" id="ML210300">
    <property type="protein sequence ID" value="TFK20437.1"/>
    <property type="molecule type" value="Genomic_DNA"/>
</dbReference>
<feature type="region of interest" description="Disordered" evidence="5">
    <location>
        <begin position="128"/>
        <end position="307"/>
    </location>
</feature>
<keyword evidence="8" id="KW-1185">Reference proteome</keyword>
<dbReference type="InterPro" id="IPR006565">
    <property type="entry name" value="BTP"/>
</dbReference>
<keyword evidence="2" id="KW-0805">Transcription regulation</keyword>
<feature type="domain" description="Bromodomain associated" evidence="6">
    <location>
        <begin position="5"/>
        <end position="75"/>
    </location>
</feature>
<keyword evidence="3" id="KW-0804">Transcription</keyword>
<evidence type="ECO:0000313" key="7">
    <source>
        <dbReference type="EMBL" id="TFK20437.1"/>
    </source>
</evidence>
<sequence length="560" mass="61281">MDASAQKLLESVTQKTLHAHAFSRSSSQATFVLTDLLSRYLTLVTSTCAKYAQHSGRRQLSIRDAIQALDELGTSLEDLNEFGSTEAKELNRYALHSARRAEELNELRSQLSEGLRQDRDAIPLQFARHDEEEDEDDSDNDSGFAESDNEEGIRKPDLPSDAMDVDAPLSKLHSPQGQKRRLETPPLPPSPVSNSPSPSRKRARTANWDPPEHIPNFLPPFPSTEIATNEETQQSSPRASQPPELPLPPSTNDNPDKAPMSLSQAIATTSSSSDILVQVPYSQSTLANLPERHLPGPPPAQPPARQPRFQIPQTERSFIGAYHHILTHPAPPNPPPSTTQRHKVAMALLDLIQKSSRWTPADTLNASVSPCPPRVATMAPSYPVAITDLGSDGKPKEGKEDKTKFPAIITQRPVSYAERLAPMVSQPSSHIPNLSRNILHPAILNRTTRLANPPVLHRNSKPLVYGQGIPAPWNTAPLPALDAGVPATPSVSKPKEIPNGKEKDPDAPKPPMPDARLFATWDYETKDFTVPLPRNRNRVGSFASGSGVITLPNIVRKATK</sequence>
<feature type="compositionally biased region" description="Basic and acidic residues" evidence="5">
    <location>
        <begin position="493"/>
        <end position="507"/>
    </location>
</feature>
<evidence type="ECO:0000259" key="6">
    <source>
        <dbReference type="Pfam" id="PF07524"/>
    </source>
</evidence>
<dbReference type="InterPro" id="IPR009072">
    <property type="entry name" value="Histone-fold"/>
</dbReference>
<feature type="compositionally biased region" description="Acidic residues" evidence="5">
    <location>
        <begin position="131"/>
        <end position="140"/>
    </location>
</feature>
<dbReference type="Proteomes" id="UP000307440">
    <property type="component" value="Unassembled WGS sequence"/>
</dbReference>
<feature type="compositionally biased region" description="Pro residues" evidence="5">
    <location>
        <begin position="295"/>
        <end position="305"/>
    </location>
</feature>
<keyword evidence="4" id="KW-0539">Nucleus</keyword>
<protein>
    <recommendedName>
        <fullName evidence="6">Bromodomain associated domain-containing protein</fullName>
    </recommendedName>
</protein>
<organism evidence="7 8">
    <name type="scientific">Coprinopsis marcescibilis</name>
    <name type="common">Agaric fungus</name>
    <name type="synonym">Psathyrella marcescibilis</name>
    <dbReference type="NCBI Taxonomy" id="230819"/>
    <lineage>
        <taxon>Eukaryota</taxon>
        <taxon>Fungi</taxon>
        <taxon>Dikarya</taxon>
        <taxon>Basidiomycota</taxon>
        <taxon>Agaricomycotina</taxon>
        <taxon>Agaricomycetes</taxon>
        <taxon>Agaricomycetidae</taxon>
        <taxon>Agaricales</taxon>
        <taxon>Agaricineae</taxon>
        <taxon>Psathyrellaceae</taxon>
        <taxon>Coprinopsis</taxon>
    </lineage>
</organism>
<evidence type="ECO:0000256" key="2">
    <source>
        <dbReference type="ARBA" id="ARBA00023015"/>
    </source>
</evidence>
<comment type="subcellular location">
    <subcellularLocation>
        <location evidence="1">Nucleus</location>
    </subcellularLocation>
</comment>
<dbReference type="Gene3D" id="1.10.20.10">
    <property type="entry name" value="Histone, subunit A"/>
    <property type="match status" value="1"/>
</dbReference>
<dbReference type="OrthoDB" id="436852at2759"/>